<dbReference type="PANTHER" id="PTHR43586:SF8">
    <property type="entry name" value="CYSTEINE DESULFURASE 1, CHLOROPLASTIC"/>
    <property type="match status" value="1"/>
</dbReference>
<dbReference type="InterPro" id="IPR000192">
    <property type="entry name" value="Aminotrans_V_dom"/>
</dbReference>
<dbReference type="InterPro" id="IPR015424">
    <property type="entry name" value="PyrdxlP-dep_Trfase"/>
</dbReference>
<comment type="cofactor">
    <cofactor evidence="1">
        <name>pyridoxal 5'-phosphate</name>
        <dbReference type="ChEBI" id="CHEBI:597326"/>
    </cofactor>
</comment>
<dbReference type="GO" id="GO:0008483">
    <property type="term" value="F:transaminase activity"/>
    <property type="evidence" value="ECO:0007669"/>
    <property type="project" value="UniProtKB-KW"/>
</dbReference>
<reference evidence="5" key="1">
    <citation type="journal article" date="2019" name="Int. J. Syst. Evol. Microbiol.">
        <title>The Global Catalogue of Microorganisms (GCM) 10K type strain sequencing project: providing services to taxonomists for standard genome sequencing and annotation.</title>
        <authorList>
            <consortium name="The Broad Institute Genomics Platform"/>
            <consortium name="The Broad Institute Genome Sequencing Center for Infectious Disease"/>
            <person name="Wu L."/>
            <person name="Ma J."/>
        </authorList>
    </citation>
    <scope>NUCLEOTIDE SEQUENCE [LARGE SCALE GENOMIC DNA]</scope>
    <source>
        <strain evidence="5">JCM 30234</strain>
    </source>
</reference>
<evidence type="ECO:0000313" key="4">
    <source>
        <dbReference type="EMBL" id="MFC7747417.1"/>
    </source>
</evidence>
<evidence type="ECO:0000256" key="2">
    <source>
        <dbReference type="ARBA" id="ARBA00022898"/>
    </source>
</evidence>
<name>A0ABW2UU25_9BACI</name>
<dbReference type="Proteomes" id="UP001596620">
    <property type="component" value="Unassembled WGS sequence"/>
</dbReference>
<dbReference type="PANTHER" id="PTHR43586">
    <property type="entry name" value="CYSTEINE DESULFURASE"/>
    <property type="match status" value="1"/>
</dbReference>
<accession>A0ABW2UU25</accession>
<dbReference type="EMBL" id="JBHTGR010000024">
    <property type="protein sequence ID" value="MFC7747417.1"/>
    <property type="molecule type" value="Genomic_DNA"/>
</dbReference>
<keyword evidence="5" id="KW-1185">Reference proteome</keyword>
<protein>
    <submittedName>
        <fullName evidence="4">Aminotransferase class V-fold PLP-dependent enzyme</fullName>
    </submittedName>
</protein>
<evidence type="ECO:0000256" key="1">
    <source>
        <dbReference type="ARBA" id="ARBA00001933"/>
    </source>
</evidence>
<gene>
    <name evidence="4" type="ORF">ACFQU8_09250</name>
</gene>
<dbReference type="SUPFAM" id="SSF53383">
    <property type="entry name" value="PLP-dependent transferases"/>
    <property type="match status" value="1"/>
</dbReference>
<dbReference type="InterPro" id="IPR015421">
    <property type="entry name" value="PyrdxlP-dep_Trfase_major"/>
</dbReference>
<keyword evidence="4" id="KW-0032">Aminotransferase</keyword>
<feature type="domain" description="Aminotransferase class V" evidence="3">
    <location>
        <begin position="320"/>
        <end position="420"/>
    </location>
</feature>
<keyword evidence="4" id="KW-0808">Transferase</keyword>
<sequence>MNSKNLVTTFENARQYFPALSDDVDQNKLSYFDNSAGTQVSNYVIDNITNFLINHNAQKGTIFKREEWMSQKIVEARQLAADFIGAKDHTEIAIGLNASTFFQMLGYELGQDLDAGDHVIVTDTGHWSNIDPWQALTDKGVHVHVWQPDSHGNLDYEQFGELLTLAPKIVAAGWVSNATGTIFDMKKITKMAHEAGALVIADAVQQVPHLPTAIKDADVDFAAFSSYKIFGPHLGFCYFNRDHLDRLDGYRMRDSLTHDATAFEIGTQNHEGILGFKGAMDYLSQLYNDALRNGLSEQEIPLSPDVSPKRQALYSAMYWVKEYEQMLSDYFLEQLEKLPHVELYGEWSRDKLASRVPVFSFNLEGWRPEEIGEKLDGFGIEARTGNFHNAVVKHLAKRFNGSAVRISMIHYNSFAEIDYLFQCLEQMVTDHVESGS</sequence>
<dbReference type="RefSeq" id="WP_382359029.1">
    <property type="nucleotide sequence ID" value="NZ_JBHTGR010000024.1"/>
</dbReference>
<dbReference type="Gene3D" id="3.90.1150.10">
    <property type="entry name" value="Aspartate Aminotransferase, domain 1"/>
    <property type="match status" value="1"/>
</dbReference>
<comment type="caution">
    <text evidence="4">The sequence shown here is derived from an EMBL/GenBank/DDBJ whole genome shotgun (WGS) entry which is preliminary data.</text>
</comment>
<dbReference type="Pfam" id="PF00266">
    <property type="entry name" value="Aminotran_5"/>
    <property type="match status" value="2"/>
</dbReference>
<dbReference type="InterPro" id="IPR015422">
    <property type="entry name" value="PyrdxlP-dep_Trfase_small"/>
</dbReference>
<dbReference type="Gene3D" id="3.40.640.10">
    <property type="entry name" value="Type I PLP-dependent aspartate aminotransferase-like (Major domain)"/>
    <property type="match status" value="1"/>
</dbReference>
<organism evidence="4 5">
    <name type="scientific">Lentibacillus kimchii</name>
    <dbReference type="NCBI Taxonomy" id="1542911"/>
    <lineage>
        <taxon>Bacteria</taxon>
        <taxon>Bacillati</taxon>
        <taxon>Bacillota</taxon>
        <taxon>Bacilli</taxon>
        <taxon>Bacillales</taxon>
        <taxon>Bacillaceae</taxon>
        <taxon>Lentibacillus</taxon>
    </lineage>
</organism>
<evidence type="ECO:0000259" key="3">
    <source>
        <dbReference type="Pfam" id="PF00266"/>
    </source>
</evidence>
<evidence type="ECO:0000313" key="5">
    <source>
        <dbReference type="Proteomes" id="UP001596620"/>
    </source>
</evidence>
<keyword evidence="2" id="KW-0663">Pyridoxal phosphate</keyword>
<feature type="domain" description="Aminotransferase class V" evidence="3">
    <location>
        <begin position="31"/>
        <end position="288"/>
    </location>
</feature>
<proteinExistence type="predicted"/>